<comment type="caution">
    <text evidence="1">The sequence shown here is derived from an EMBL/GenBank/DDBJ whole genome shotgun (WGS) entry which is preliminary data.</text>
</comment>
<name>F3G3J9_PSESJ</name>
<sequence length="39" mass="4392">PRLGAGKDPQCRQGLPPELTNKAWKIDETNDALLWPKAY</sequence>
<evidence type="ECO:0000313" key="2">
    <source>
        <dbReference type="Proteomes" id="UP000004986"/>
    </source>
</evidence>
<dbReference type="Proteomes" id="UP000004986">
    <property type="component" value="Unassembled WGS sequence"/>
</dbReference>
<dbReference type="EMBL" id="AEAI01000197">
    <property type="protein sequence ID" value="EGH41649.1"/>
    <property type="molecule type" value="Genomic_DNA"/>
</dbReference>
<gene>
    <name evidence="1" type="ORF">PSYPI_04179</name>
</gene>
<keyword evidence="2" id="KW-1185">Reference proteome</keyword>
<proteinExistence type="predicted"/>
<dbReference type="HOGENOM" id="CLU_3301635_0_0_6"/>
<dbReference type="AlphaFoldDB" id="F3G3J9"/>
<reference evidence="1 2" key="1">
    <citation type="journal article" date="2011" name="PLoS Pathog.">
        <title>Dynamic evolution of pathogenicity revealed by sequencing and comparative genomics of 19 Pseudomonas syringae isolates.</title>
        <authorList>
            <person name="Baltrus D.A."/>
            <person name="Nishimura M.T."/>
            <person name="Romanchuk A."/>
            <person name="Chang J.H."/>
            <person name="Mukhtar M.S."/>
            <person name="Cherkis K."/>
            <person name="Roach J."/>
            <person name="Grant S.R."/>
            <person name="Jones C.D."/>
            <person name="Dangl J.L."/>
        </authorList>
    </citation>
    <scope>NUCLEOTIDE SEQUENCE [LARGE SCALE GENOMIC DNA]</scope>
    <source>
        <strain evidence="1 2">1704B</strain>
    </source>
</reference>
<evidence type="ECO:0000313" key="1">
    <source>
        <dbReference type="EMBL" id="EGH41649.1"/>
    </source>
</evidence>
<accession>F3G3J9</accession>
<feature type="non-terminal residue" evidence="1">
    <location>
        <position position="1"/>
    </location>
</feature>
<organism evidence="1 2">
    <name type="scientific">Pseudomonas syringae pv. pisi str. 1704B</name>
    <dbReference type="NCBI Taxonomy" id="629263"/>
    <lineage>
        <taxon>Bacteria</taxon>
        <taxon>Pseudomonadati</taxon>
        <taxon>Pseudomonadota</taxon>
        <taxon>Gammaproteobacteria</taxon>
        <taxon>Pseudomonadales</taxon>
        <taxon>Pseudomonadaceae</taxon>
        <taxon>Pseudomonas</taxon>
        <taxon>Pseudomonas syringae</taxon>
    </lineage>
</organism>
<protein>
    <submittedName>
        <fullName evidence="1">Uncharacterized protein</fullName>
    </submittedName>
</protein>